<dbReference type="EMBL" id="CAVMJV010000095">
    <property type="protein sequence ID" value="CAK5093599.1"/>
    <property type="molecule type" value="Genomic_DNA"/>
</dbReference>
<organism evidence="1 2">
    <name type="scientific">Meloidogyne enterolobii</name>
    <name type="common">Root-knot nematode worm</name>
    <name type="synonym">Meloidogyne mayaguensis</name>
    <dbReference type="NCBI Taxonomy" id="390850"/>
    <lineage>
        <taxon>Eukaryota</taxon>
        <taxon>Metazoa</taxon>
        <taxon>Ecdysozoa</taxon>
        <taxon>Nematoda</taxon>
        <taxon>Chromadorea</taxon>
        <taxon>Rhabditida</taxon>
        <taxon>Tylenchina</taxon>
        <taxon>Tylenchomorpha</taxon>
        <taxon>Tylenchoidea</taxon>
        <taxon>Meloidogynidae</taxon>
        <taxon>Meloidogyninae</taxon>
        <taxon>Meloidogyne</taxon>
    </lineage>
</organism>
<comment type="caution">
    <text evidence="1">The sequence shown here is derived from an EMBL/GenBank/DDBJ whole genome shotgun (WGS) entry which is preliminary data.</text>
</comment>
<evidence type="ECO:0000313" key="1">
    <source>
        <dbReference type="EMBL" id="CAK5093599.1"/>
    </source>
</evidence>
<proteinExistence type="predicted"/>
<evidence type="ECO:0000313" key="2">
    <source>
        <dbReference type="Proteomes" id="UP001497535"/>
    </source>
</evidence>
<sequence length="154" mass="18598">MLNKFSKDHRRMSDIRGIEFEGLKKVWVEIDIPINGNSGYIKRSWQIHHPHLNKRFTFFVGAFSSDIYLRARITLFNQNESDPFFDDEDNVLIKSEDENIIFEKFKFKDVKVADKELEKYEKEKNLKVYPAWRDKYKNWVCILFPERRSSTQIL</sequence>
<name>A0ACB1AMY1_MELEN</name>
<accession>A0ACB1AMY1</accession>
<protein>
    <submittedName>
        <fullName evidence="1">Uncharacterized protein</fullName>
    </submittedName>
</protein>
<keyword evidence="2" id="KW-1185">Reference proteome</keyword>
<gene>
    <name evidence="1" type="ORF">MENTE1834_LOCUS40409</name>
</gene>
<dbReference type="Proteomes" id="UP001497535">
    <property type="component" value="Unassembled WGS sequence"/>
</dbReference>
<reference evidence="1" key="1">
    <citation type="submission" date="2023-11" db="EMBL/GenBank/DDBJ databases">
        <authorList>
            <person name="Poullet M."/>
        </authorList>
    </citation>
    <scope>NUCLEOTIDE SEQUENCE</scope>
    <source>
        <strain evidence="1">E1834</strain>
    </source>
</reference>